<dbReference type="Gene3D" id="3.40.190.10">
    <property type="entry name" value="Periplasmic binding protein-like II"/>
    <property type="match status" value="2"/>
</dbReference>
<proteinExistence type="inferred from homology"/>
<evidence type="ECO:0000256" key="3">
    <source>
        <dbReference type="ARBA" id="ARBA00023125"/>
    </source>
</evidence>
<dbReference type="SUPFAM" id="SSF53850">
    <property type="entry name" value="Periplasmic binding protein-like II"/>
    <property type="match status" value="1"/>
</dbReference>
<organism evidence="6 7">
    <name type="scientific">Phyllobacterium phragmitis</name>
    <dbReference type="NCBI Taxonomy" id="2670329"/>
    <lineage>
        <taxon>Bacteria</taxon>
        <taxon>Pseudomonadati</taxon>
        <taxon>Pseudomonadota</taxon>
        <taxon>Alphaproteobacteria</taxon>
        <taxon>Hyphomicrobiales</taxon>
        <taxon>Phyllobacteriaceae</taxon>
        <taxon>Phyllobacterium</taxon>
    </lineage>
</organism>
<evidence type="ECO:0000256" key="2">
    <source>
        <dbReference type="ARBA" id="ARBA00023015"/>
    </source>
</evidence>
<keyword evidence="3" id="KW-0238">DNA-binding</keyword>
<keyword evidence="4" id="KW-0804">Transcription</keyword>
<accession>A0A2S9IWQ0</accession>
<dbReference type="Pfam" id="PF03466">
    <property type="entry name" value="LysR_substrate"/>
    <property type="match status" value="1"/>
</dbReference>
<dbReference type="AlphaFoldDB" id="A0A2S9IWQ0"/>
<dbReference type="PANTHER" id="PTHR30346">
    <property type="entry name" value="TRANSCRIPTIONAL DUAL REGULATOR HCAR-RELATED"/>
    <property type="match status" value="1"/>
</dbReference>
<evidence type="ECO:0000256" key="4">
    <source>
        <dbReference type="ARBA" id="ARBA00023163"/>
    </source>
</evidence>
<dbReference type="GO" id="GO:0003677">
    <property type="term" value="F:DNA binding"/>
    <property type="evidence" value="ECO:0007669"/>
    <property type="project" value="UniProtKB-KW"/>
</dbReference>
<dbReference type="GO" id="GO:0032993">
    <property type="term" value="C:protein-DNA complex"/>
    <property type="evidence" value="ECO:0007669"/>
    <property type="project" value="TreeGrafter"/>
</dbReference>
<name>A0A2S9IWQ0_9HYPH</name>
<reference evidence="6 7" key="1">
    <citation type="submission" date="2018-02" db="EMBL/GenBank/DDBJ databases">
        <title>The draft genome of Phyllobacterium sp. 1N-3.</title>
        <authorList>
            <person name="Liu L."/>
            <person name="Li L."/>
            <person name="Zhang X."/>
            <person name="Wang T."/>
            <person name="Liang L."/>
        </authorList>
    </citation>
    <scope>NUCLEOTIDE SEQUENCE [LARGE SCALE GENOMIC DNA]</scope>
    <source>
        <strain evidence="6 7">1N-3</strain>
    </source>
</reference>
<gene>
    <name evidence="6" type="ORF">C5748_05560</name>
</gene>
<comment type="caution">
    <text evidence="6">The sequence shown here is derived from an EMBL/GenBank/DDBJ whole genome shotgun (WGS) entry which is preliminary data.</text>
</comment>
<sequence length="226" mass="24445">MLNHTRSVAKGVIGRLRIGFVENASFHIIPQATALLRSTRPSVHLELHEMISAEMPDALARKSIDVAVMRPLLDAQALESRLVLTEPYCVALAANHPLATLDQVPLRELCPLPFIIAGGPKAQYLKDQFRPAFSRLGFNLKVGQEVNQLPAIIALVASGLGYTMLPRSATGLTIPGVVYRPLADQEAPRAQLVVAWCEKAAPPLVDAFVRICTQLKIATASDEDAG</sequence>
<keyword evidence="7" id="KW-1185">Reference proteome</keyword>
<keyword evidence="2" id="KW-0805">Transcription regulation</keyword>
<feature type="domain" description="LysR substrate-binding" evidence="5">
    <location>
        <begin position="11"/>
        <end position="214"/>
    </location>
</feature>
<comment type="similarity">
    <text evidence="1">Belongs to the LysR transcriptional regulatory family.</text>
</comment>
<evidence type="ECO:0000259" key="5">
    <source>
        <dbReference type="Pfam" id="PF03466"/>
    </source>
</evidence>
<evidence type="ECO:0000256" key="1">
    <source>
        <dbReference type="ARBA" id="ARBA00009437"/>
    </source>
</evidence>
<dbReference type="Proteomes" id="UP000239434">
    <property type="component" value="Unassembled WGS sequence"/>
</dbReference>
<dbReference type="GO" id="GO:0003700">
    <property type="term" value="F:DNA-binding transcription factor activity"/>
    <property type="evidence" value="ECO:0007669"/>
    <property type="project" value="TreeGrafter"/>
</dbReference>
<dbReference type="InterPro" id="IPR005119">
    <property type="entry name" value="LysR_subst-bd"/>
</dbReference>
<evidence type="ECO:0000313" key="6">
    <source>
        <dbReference type="EMBL" id="PRD44953.1"/>
    </source>
</evidence>
<dbReference type="CDD" id="cd08414">
    <property type="entry name" value="PBP2_LTTR_aromatics_like"/>
    <property type="match status" value="1"/>
</dbReference>
<protein>
    <recommendedName>
        <fullName evidence="5">LysR substrate-binding domain-containing protein</fullName>
    </recommendedName>
</protein>
<evidence type="ECO:0000313" key="7">
    <source>
        <dbReference type="Proteomes" id="UP000239434"/>
    </source>
</evidence>
<dbReference type="EMBL" id="PVBR01000003">
    <property type="protein sequence ID" value="PRD44953.1"/>
    <property type="molecule type" value="Genomic_DNA"/>
</dbReference>
<dbReference type="PANTHER" id="PTHR30346:SF0">
    <property type="entry name" value="HCA OPERON TRANSCRIPTIONAL ACTIVATOR HCAR"/>
    <property type="match status" value="1"/>
</dbReference>